<dbReference type="Proteomes" id="UP000680815">
    <property type="component" value="Unassembled WGS sequence"/>
</dbReference>
<feature type="chain" id="PRO_5045756759" description="Common-antigen outer membrane protein" evidence="1">
    <location>
        <begin position="22"/>
        <end position="125"/>
    </location>
</feature>
<reference evidence="2 3" key="1">
    <citation type="submission" date="2021-03" db="EMBL/GenBank/DDBJ databases">
        <authorList>
            <person name="So Y."/>
        </authorList>
    </citation>
    <scope>NUCLEOTIDE SEQUENCE [LARGE SCALE GENOMIC DNA]</scope>
    <source>
        <strain evidence="2 3">PWR1</strain>
    </source>
</reference>
<feature type="signal peptide" evidence="1">
    <location>
        <begin position="1"/>
        <end position="21"/>
    </location>
</feature>
<keyword evidence="1" id="KW-0732">Signal</keyword>
<organism evidence="2 3">
    <name type="scientific">Roseomonas nitratireducens</name>
    <dbReference type="NCBI Taxonomy" id="2820810"/>
    <lineage>
        <taxon>Bacteria</taxon>
        <taxon>Pseudomonadati</taxon>
        <taxon>Pseudomonadota</taxon>
        <taxon>Alphaproteobacteria</taxon>
        <taxon>Acetobacterales</taxon>
        <taxon>Roseomonadaceae</taxon>
        <taxon>Roseomonas</taxon>
    </lineage>
</organism>
<keyword evidence="3" id="KW-1185">Reference proteome</keyword>
<proteinExistence type="predicted"/>
<dbReference type="PROSITE" id="PS51257">
    <property type="entry name" value="PROKAR_LIPOPROTEIN"/>
    <property type="match status" value="1"/>
</dbReference>
<evidence type="ECO:0000313" key="3">
    <source>
        <dbReference type="Proteomes" id="UP000680815"/>
    </source>
</evidence>
<comment type="caution">
    <text evidence="2">The sequence shown here is derived from an EMBL/GenBank/DDBJ whole genome shotgun (WGS) entry which is preliminary data.</text>
</comment>
<evidence type="ECO:0008006" key="4">
    <source>
        <dbReference type="Google" id="ProtNLM"/>
    </source>
</evidence>
<accession>A0ABS4AZT7</accession>
<sequence length="125" mass="12371">MGGRMLRRGGLALALGAGLLAACGGNGTGPSAGVGAAVGAAVPIDDPVVAFVANASPGAEDTVRLPGTGQVARVRLVRAYAAASGRECREVMVAAGGGPQTRLLCRAGEGWREARPLLRDGIGRP</sequence>
<protein>
    <recommendedName>
        <fullName evidence="4">Common-antigen outer membrane protein</fullName>
    </recommendedName>
</protein>
<evidence type="ECO:0000313" key="2">
    <source>
        <dbReference type="EMBL" id="MBP0466864.1"/>
    </source>
</evidence>
<gene>
    <name evidence="2" type="ORF">J5Y09_23245</name>
</gene>
<dbReference type="EMBL" id="JAGIYZ010000040">
    <property type="protein sequence ID" value="MBP0466864.1"/>
    <property type="molecule type" value="Genomic_DNA"/>
</dbReference>
<evidence type="ECO:0000256" key="1">
    <source>
        <dbReference type="SAM" id="SignalP"/>
    </source>
</evidence>
<dbReference type="RefSeq" id="WP_209354245.1">
    <property type="nucleotide sequence ID" value="NZ_JAGIYZ010000040.1"/>
</dbReference>
<name>A0ABS4AZT7_9PROT</name>